<dbReference type="GO" id="GO:0007265">
    <property type="term" value="P:Ras protein signal transduction"/>
    <property type="evidence" value="ECO:0007669"/>
    <property type="project" value="TreeGrafter"/>
</dbReference>
<protein>
    <submittedName>
        <fullName evidence="3">Ras association domain family member 1</fullName>
    </submittedName>
</protein>
<dbReference type="Gene3D" id="1.20.5.110">
    <property type="match status" value="1"/>
</dbReference>
<dbReference type="PROSITE" id="PS50951">
    <property type="entry name" value="SARAH"/>
    <property type="match status" value="1"/>
</dbReference>
<organism evidence="3 4">
    <name type="scientific">Cyprinus carpio</name>
    <name type="common">Common carp</name>
    <dbReference type="NCBI Taxonomy" id="7962"/>
    <lineage>
        <taxon>Eukaryota</taxon>
        <taxon>Metazoa</taxon>
        <taxon>Chordata</taxon>
        <taxon>Craniata</taxon>
        <taxon>Vertebrata</taxon>
        <taxon>Euteleostomi</taxon>
        <taxon>Actinopterygii</taxon>
        <taxon>Neopterygii</taxon>
        <taxon>Teleostei</taxon>
        <taxon>Ostariophysi</taxon>
        <taxon>Cypriniformes</taxon>
        <taxon>Cyprinidae</taxon>
        <taxon>Cyprininae</taxon>
        <taxon>Cyprinus</taxon>
    </lineage>
</organism>
<dbReference type="AlphaFoldDB" id="A0A8C2KC92"/>
<dbReference type="Ensembl" id="ENSCCRT00020117320.1">
    <property type="protein sequence ID" value="ENSCCRP00020107409.1"/>
    <property type="gene ID" value="ENSCCRG00020048958.1"/>
</dbReference>
<proteinExistence type="predicted"/>
<dbReference type="Gene3D" id="3.10.20.90">
    <property type="entry name" value="Phosphatidylinositol 3-kinase Catalytic Subunit, Chain A, domain 1"/>
    <property type="match status" value="1"/>
</dbReference>
<dbReference type="PROSITE" id="PS50200">
    <property type="entry name" value="RA"/>
    <property type="match status" value="1"/>
</dbReference>
<dbReference type="InterPro" id="IPR029071">
    <property type="entry name" value="Ubiquitin-like_domsf"/>
</dbReference>
<reference evidence="3" key="1">
    <citation type="submission" date="2025-08" db="UniProtKB">
        <authorList>
            <consortium name="Ensembl"/>
        </authorList>
    </citation>
    <scope>IDENTIFICATION</scope>
</reference>
<dbReference type="GO" id="GO:0015630">
    <property type="term" value="C:microtubule cytoskeleton"/>
    <property type="evidence" value="ECO:0007669"/>
    <property type="project" value="TreeGrafter"/>
</dbReference>
<dbReference type="Pfam" id="PF00788">
    <property type="entry name" value="RA"/>
    <property type="match status" value="1"/>
</dbReference>
<dbReference type="Pfam" id="PF16517">
    <property type="entry name" value="Nore1-SARAH"/>
    <property type="match status" value="1"/>
</dbReference>
<evidence type="ECO:0000259" key="2">
    <source>
        <dbReference type="PROSITE" id="PS50951"/>
    </source>
</evidence>
<sequence length="261" mass="30487">MRDCERFEMTWGSSASSGYCSQSDSEHELEQFYTARTSFRKTKKRKEKVRQWLMVIILHYFECNRKMFSGPLYQNRDGSYTGFIKVQFKLARPVSLPPPQITSSSSGRDGGCWEHKALKRGTSFYLPRDTVKHLHISSSTRAKEVIQALLKKFTVVDNPAKFSLFERSERQNQVYLRKLADDERPLFLRLCAGPNEKVLSLVLKENETGEVNWDAFSFPELQNFLRILQREEEDHVRQIVRRFALARDKMKEALENFSTPG</sequence>
<name>A0A8C2KC92_CYPCA</name>
<dbReference type="SUPFAM" id="SSF54236">
    <property type="entry name" value="Ubiquitin-like"/>
    <property type="match status" value="1"/>
</dbReference>
<evidence type="ECO:0000259" key="1">
    <source>
        <dbReference type="PROSITE" id="PS50200"/>
    </source>
</evidence>
<dbReference type="GO" id="GO:0005634">
    <property type="term" value="C:nucleus"/>
    <property type="evidence" value="ECO:0007669"/>
    <property type="project" value="TreeGrafter"/>
</dbReference>
<dbReference type="SMART" id="SM00314">
    <property type="entry name" value="RA"/>
    <property type="match status" value="1"/>
</dbReference>
<dbReference type="PANTHER" id="PTHR22738">
    <property type="entry name" value="RASSF"/>
    <property type="match status" value="1"/>
</dbReference>
<feature type="domain" description="SARAH" evidence="2">
    <location>
        <begin position="210"/>
        <end position="257"/>
    </location>
</feature>
<evidence type="ECO:0000313" key="4">
    <source>
        <dbReference type="Proteomes" id="UP000694701"/>
    </source>
</evidence>
<dbReference type="Proteomes" id="UP000694701">
    <property type="component" value="Unplaced"/>
</dbReference>
<dbReference type="InterPro" id="IPR011524">
    <property type="entry name" value="SARAH_dom"/>
</dbReference>
<dbReference type="InterPro" id="IPR033614">
    <property type="entry name" value="RASSF1-6"/>
</dbReference>
<evidence type="ECO:0000313" key="3">
    <source>
        <dbReference type="Ensembl" id="ENSCCRP00020107409.1"/>
    </source>
</evidence>
<dbReference type="PANTHER" id="PTHR22738:SF12">
    <property type="entry name" value="RAS ASSOCIATION DOMAIN-CONTAINING PROTEIN 1"/>
    <property type="match status" value="1"/>
</dbReference>
<dbReference type="InterPro" id="IPR000159">
    <property type="entry name" value="RA_dom"/>
</dbReference>
<accession>A0A8C2KC92</accession>
<feature type="domain" description="Ras-associating" evidence="1">
    <location>
        <begin position="114"/>
        <end position="208"/>
    </location>
</feature>